<dbReference type="SUPFAM" id="SSF47323">
    <property type="entry name" value="Anticodon-binding domain of a subclass of class I aminoacyl-tRNA synthetases"/>
    <property type="match status" value="1"/>
</dbReference>
<evidence type="ECO:0000256" key="9">
    <source>
        <dbReference type="RuleBase" id="RU363035"/>
    </source>
</evidence>
<dbReference type="InterPro" id="IPR033708">
    <property type="entry name" value="Anticodon_Ile_BEm"/>
</dbReference>
<dbReference type="GO" id="GO:0032543">
    <property type="term" value="P:mitochondrial translation"/>
    <property type="evidence" value="ECO:0007669"/>
    <property type="project" value="TreeGrafter"/>
</dbReference>
<dbReference type="Proteomes" id="UP001360560">
    <property type="component" value="Unassembled WGS sequence"/>
</dbReference>
<proteinExistence type="inferred from homology"/>
<keyword evidence="3 9" id="KW-0436">Ligase</keyword>
<evidence type="ECO:0000256" key="7">
    <source>
        <dbReference type="ARBA" id="ARBA00023146"/>
    </source>
</evidence>
<evidence type="ECO:0000256" key="2">
    <source>
        <dbReference type="ARBA" id="ARBA00013165"/>
    </source>
</evidence>
<accession>A0AAV5QK25</accession>
<dbReference type="PANTHER" id="PTHR42765:SF1">
    <property type="entry name" value="ISOLEUCINE--TRNA LIGASE, MITOCHONDRIAL"/>
    <property type="match status" value="1"/>
</dbReference>
<dbReference type="GO" id="GO:0005524">
    <property type="term" value="F:ATP binding"/>
    <property type="evidence" value="ECO:0007669"/>
    <property type="project" value="UniProtKB-KW"/>
</dbReference>
<gene>
    <name evidence="13" type="ORF">DASC09_024040</name>
</gene>
<evidence type="ECO:0000256" key="1">
    <source>
        <dbReference type="ARBA" id="ARBA00005594"/>
    </source>
</evidence>
<dbReference type="GO" id="GO:0004822">
    <property type="term" value="F:isoleucine-tRNA ligase activity"/>
    <property type="evidence" value="ECO:0007669"/>
    <property type="project" value="UniProtKB-EC"/>
</dbReference>
<evidence type="ECO:0000313" key="14">
    <source>
        <dbReference type="Proteomes" id="UP001360560"/>
    </source>
</evidence>
<evidence type="ECO:0000313" key="13">
    <source>
        <dbReference type="EMBL" id="GMM35079.1"/>
    </source>
</evidence>
<dbReference type="Pfam" id="PF08264">
    <property type="entry name" value="Anticodon_1"/>
    <property type="match status" value="1"/>
</dbReference>
<evidence type="ECO:0000256" key="4">
    <source>
        <dbReference type="ARBA" id="ARBA00022741"/>
    </source>
</evidence>
<dbReference type="InterPro" id="IPR001412">
    <property type="entry name" value="aa-tRNA-synth_I_CS"/>
</dbReference>
<dbReference type="HAMAP" id="MF_02002">
    <property type="entry name" value="Ile_tRNA_synth_type1"/>
    <property type="match status" value="1"/>
</dbReference>
<dbReference type="Gene3D" id="3.90.740.10">
    <property type="entry name" value="Valyl/Leucyl/Isoleucyl-tRNA synthetase, editing domain"/>
    <property type="match status" value="1"/>
</dbReference>
<dbReference type="InterPro" id="IPR023585">
    <property type="entry name" value="Ile-tRNA-ligase_type1"/>
</dbReference>
<dbReference type="PANTHER" id="PTHR42765">
    <property type="entry name" value="SOLEUCYL-TRNA SYNTHETASE"/>
    <property type="match status" value="1"/>
</dbReference>
<evidence type="ECO:0000256" key="6">
    <source>
        <dbReference type="ARBA" id="ARBA00022917"/>
    </source>
</evidence>
<keyword evidence="4 9" id="KW-0547">Nucleotide-binding</keyword>
<reference evidence="13 14" key="1">
    <citation type="journal article" date="2023" name="Elife">
        <title>Identification of key yeast species and microbe-microbe interactions impacting larval growth of Drosophila in the wild.</title>
        <authorList>
            <person name="Mure A."/>
            <person name="Sugiura Y."/>
            <person name="Maeda R."/>
            <person name="Honda K."/>
            <person name="Sakurai N."/>
            <person name="Takahashi Y."/>
            <person name="Watada M."/>
            <person name="Katoh T."/>
            <person name="Gotoh A."/>
            <person name="Gotoh Y."/>
            <person name="Taniguchi I."/>
            <person name="Nakamura K."/>
            <person name="Hayashi T."/>
            <person name="Katayama T."/>
            <person name="Uemura T."/>
            <person name="Hattori Y."/>
        </authorList>
    </citation>
    <scope>NUCLEOTIDE SEQUENCE [LARGE SCALE GENOMIC DNA]</scope>
    <source>
        <strain evidence="13 14">SC-9</strain>
    </source>
</reference>
<keyword evidence="6 9" id="KW-0648">Protein biosynthesis</keyword>
<feature type="domain" description="Aminoacyl-tRNA synthetase class Ia" evidence="11">
    <location>
        <begin position="88"/>
        <end position="752"/>
    </location>
</feature>
<dbReference type="CDD" id="cd07960">
    <property type="entry name" value="Anticodon_Ia_Ile_BEm"/>
    <property type="match status" value="1"/>
</dbReference>
<dbReference type="PRINTS" id="PR00984">
    <property type="entry name" value="TRNASYNTHILE"/>
</dbReference>
<evidence type="ECO:0000256" key="10">
    <source>
        <dbReference type="SAM" id="MobiDB-lite"/>
    </source>
</evidence>
<dbReference type="InterPro" id="IPR013155">
    <property type="entry name" value="M/V/L/I-tRNA-synth_anticd-bd"/>
</dbReference>
<keyword evidence="7 9" id="KW-0030">Aminoacyl-tRNA synthetase</keyword>
<dbReference type="NCBIfam" id="TIGR00392">
    <property type="entry name" value="ileS"/>
    <property type="match status" value="1"/>
</dbReference>
<evidence type="ECO:0000256" key="5">
    <source>
        <dbReference type="ARBA" id="ARBA00022840"/>
    </source>
</evidence>
<evidence type="ECO:0000259" key="11">
    <source>
        <dbReference type="Pfam" id="PF00133"/>
    </source>
</evidence>
<dbReference type="GeneID" id="90073058"/>
<evidence type="ECO:0000259" key="12">
    <source>
        <dbReference type="Pfam" id="PF08264"/>
    </source>
</evidence>
<dbReference type="SUPFAM" id="SSF52374">
    <property type="entry name" value="Nucleotidylyl transferase"/>
    <property type="match status" value="1"/>
</dbReference>
<protein>
    <recommendedName>
        <fullName evidence="2">isoleucine--tRNA ligase</fullName>
        <ecNumber evidence="2">6.1.1.5</ecNumber>
    </recommendedName>
    <alternativeName>
        <fullName evidence="8">Isoleucyl-tRNA synthetase</fullName>
    </alternativeName>
</protein>
<dbReference type="AlphaFoldDB" id="A0AAV5QK25"/>
<dbReference type="Pfam" id="PF00133">
    <property type="entry name" value="tRNA-synt_1"/>
    <property type="match status" value="1"/>
</dbReference>
<comment type="similarity">
    <text evidence="1 9">Belongs to the class-I aminoacyl-tRNA synthetase family.</text>
</comment>
<dbReference type="Gene3D" id="1.10.730.20">
    <property type="match status" value="1"/>
</dbReference>
<evidence type="ECO:0000256" key="8">
    <source>
        <dbReference type="ARBA" id="ARBA00032665"/>
    </source>
</evidence>
<dbReference type="InterPro" id="IPR009008">
    <property type="entry name" value="Val/Leu/Ile-tRNA-synth_edit"/>
</dbReference>
<evidence type="ECO:0000256" key="3">
    <source>
        <dbReference type="ARBA" id="ARBA00022598"/>
    </source>
</evidence>
<dbReference type="EC" id="6.1.1.5" evidence="2"/>
<dbReference type="SUPFAM" id="SSF50677">
    <property type="entry name" value="ValRS/IleRS/LeuRS editing domain"/>
    <property type="match status" value="1"/>
</dbReference>
<comment type="caution">
    <text evidence="13">The sequence shown here is derived from an EMBL/GenBank/DDBJ whole genome shotgun (WGS) entry which is preliminary data.</text>
</comment>
<name>A0AAV5QK25_9ASCO</name>
<feature type="domain" description="Methionyl/Valyl/Leucyl/Isoleucyl-tRNA synthetase anticodon-binding" evidence="12">
    <location>
        <begin position="805"/>
        <end position="961"/>
    </location>
</feature>
<dbReference type="InterPro" id="IPR014729">
    <property type="entry name" value="Rossmann-like_a/b/a_fold"/>
</dbReference>
<dbReference type="InterPro" id="IPR002300">
    <property type="entry name" value="aa-tRNA-synth_Ia"/>
</dbReference>
<keyword evidence="14" id="KW-1185">Reference proteome</keyword>
<dbReference type="GO" id="GO:0005739">
    <property type="term" value="C:mitochondrion"/>
    <property type="evidence" value="ECO:0007669"/>
    <property type="project" value="TreeGrafter"/>
</dbReference>
<dbReference type="InterPro" id="IPR002301">
    <property type="entry name" value="Ile-tRNA-ligase"/>
</dbReference>
<dbReference type="GO" id="GO:0006428">
    <property type="term" value="P:isoleucyl-tRNA aminoacylation"/>
    <property type="evidence" value="ECO:0007669"/>
    <property type="project" value="InterPro"/>
</dbReference>
<dbReference type="Gene3D" id="3.40.50.620">
    <property type="entry name" value="HUPs"/>
    <property type="match status" value="2"/>
</dbReference>
<dbReference type="EMBL" id="BTFZ01000004">
    <property type="protein sequence ID" value="GMM35079.1"/>
    <property type="molecule type" value="Genomic_DNA"/>
</dbReference>
<dbReference type="InterPro" id="IPR050081">
    <property type="entry name" value="Ile-tRNA_ligase"/>
</dbReference>
<dbReference type="InterPro" id="IPR009080">
    <property type="entry name" value="tRNAsynth_Ia_anticodon-bd"/>
</dbReference>
<sequence length="1066" mass="122066">MLRSCYSVRTRSSALAKSLYQKQASGWWSTRSYASLKKDDEDINHRYSKTLSLPETTFPSRSSPELNSEYLHTSTEELYQYQSSKSPKAFKNEELFVLHDGPPYANGDLHLGHSINKVLKDIVNRSRLLNNKQQVMYIPGFDCHGLPIELKALNSLKEQDPTKKSKKKSKKNKNVDEDLTTQLSAVEVRKMAKSHALKTIVKQTEAFKKFGVMGEWEKPYRTLDKHFELNQLKIFKKMIAQNMIKRQKKPVYWGCETGTALAEGELEYNDKHRSTTAYLKFPIIEVNTELSQLLKEHNINPSNISALIWTSTPWTIAANKAICVNEKFDYTLLYSKESGEYLLVLQDLQESILSLKPEIAQEFQKTDIIIPGSSLSKTFYENPAIKNKEINRFPIIHGTHVTNTAGTGLVHTAPGHGQDDYLVGLNHNIEIYSPVDDKGRYTSELLPGFEELAGLKVLKDGTSKMLELLKNSGMVLDINYNYIHSYPYDWRSKKPIVIRATPQWFTDLSSIKNDAMKAIDKVKFHPERGYNRLSSFINTRNEWCISRQRFWGVPIPVFYHKETNAPLITEESIDYAIQKIGEFGTDAWFEEEESVERWLPESYKSQGAQYQKGTDTIDVWFDSGSSWTIIEEILQEKNILANRKFVADIYLEGSDQHRGWFQSSLLTKMAAKTIISSNENKEIASNAPYSTIITHGFTLDAKGQKMSKSIGNTIDPIAVINGDNKQQIPKIGVDGLRLWIASSDYTSDLSLSPVILKHVADNLKKIRITFRYLLGNLETKNDSVLTMFSNPQDFECDLQKLSNIDKYILGKLHSLIKNVDSYNSTFQYNRIIQELNYFMNIELSATYFNIIKDKLYADDHSRSQSVKSIKFVLYEVLKGYLYILSPILPVITQEVWSHVPKVLFSDVMSPLVHNYDFSNLEKLAASKEGQSVEKLFEKVWQLRDGVQKVIEVGRKQDKLIKNSLETNLIIDSKYIKDLIAEASCSEEELADILLVSEVRFEQFSKDQNEAKKEGNYAYFQNIPVGQTSVDVKIVNASKFKCPRCWKFTSKVKEELCGRCDDAVHQH</sequence>
<keyword evidence="5 9" id="KW-0067">ATP-binding</keyword>
<dbReference type="RefSeq" id="XP_064852079.1">
    <property type="nucleotide sequence ID" value="XM_064996007.1"/>
</dbReference>
<feature type="region of interest" description="Disordered" evidence="10">
    <location>
        <begin position="157"/>
        <end position="176"/>
    </location>
</feature>
<dbReference type="PROSITE" id="PS00178">
    <property type="entry name" value="AA_TRNA_LIGASE_I"/>
    <property type="match status" value="1"/>
</dbReference>
<dbReference type="GO" id="GO:0000049">
    <property type="term" value="F:tRNA binding"/>
    <property type="evidence" value="ECO:0007669"/>
    <property type="project" value="InterPro"/>
</dbReference>
<organism evidence="13 14">
    <name type="scientific">Saccharomycopsis crataegensis</name>
    <dbReference type="NCBI Taxonomy" id="43959"/>
    <lineage>
        <taxon>Eukaryota</taxon>
        <taxon>Fungi</taxon>
        <taxon>Dikarya</taxon>
        <taxon>Ascomycota</taxon>
        <taxon>Saccharomycotina</taxon>
        <taxon>Saccharomycetes</taxon>
        <taxon>Saccharomycopsidaceae</taxon>
        <taxon>Saccharomycopsis</taxon>
    </lineage>
</organism>
<dbReference type="GO" id="GO:0002161">
    <property type="term" value="F:aminoacyl-tRNA deacylase activity"/>
    <property type="evidence" value="ECO:0007669"/>
    <property type="project" value="InterPro"/>
</dbReference>